<organism evidence="1">
    <name type="scientific">Salmonella typhi</name>
    <dbReference type="NCBI Taxonomy" id="90370"/>
    <lineage>
        <taxon>Bacteria</taxon>
        <taxon>Pseudomonadati</taxon>
        <taxon>Pseudomonadota</taxon>
        <taxon>Gammaproteobacteria</taxon>
        <taxon>Enterobacterales</taxon>
        <taxon>Enterobacteriaceae</taxon>
        <taxon>Salmonella</taxon>
    </lineage>
</organism>
<dbReference type="EMBL" id="KX833210">
    <property type="protein sequence ID" value="API82921.1"/>
    <property type="molecule type" value="Genomic_DNA"/>
</dbReference>
<name>A0A1L4BLW4_SALTI</name>
<proteinExistence type="predicted"/>
<geneLocation type="plasmid" evidence="1">
    <name>pTy031_01</name>
</geneLocation>
<evidence type="ECO:0000313" key="1">
    <source>
        <dbReference type="EMBL" id="API82921.1"/>
    </source>
</evidence>
<accession>A0A1L4BLW4</accession>
<gene>
    <name evidence="1" type="primary">higB-2</name>
</gene>
<keyword evidence="1" id="KW-0614">Plasmid</keyword>
<dbReference type="AlphaFoldDB" id="A0A1L4BLW4"/>
<protein>
    <submittedName>
        <fullName evidence="1">Toxin HigB-2</fullName>
    </submittedName>
</protein>
<sequence length="111" mass="12615">MEYYEFVETSVFTREMKTLLSDDEYKEFQTFLIENPEAGDLIVGTGGCRKVRWSRQGTGKSSGVRAIYYFYNPAGRLYMLIIYPKSEKDSLTAAEKNQLKAVVAGFKGEEG</sequence>
<dbReference type="InterPro" id="IPR009387">
    <property type="entry name" value="HigB-2"/>
</dbReference>
<reference evidence="1" key="1">
    <citation type="submission" date="2016-09" db="EMBL/GenBank/DDBJ databases">
        <title>Whole genome sequence analysis of Salmonella Typhi isolated in Thailand before and after the introduction of a national immunization program.</title>
        <authorList>
            <person name="Dyson Z.A."/>
            <person name="Thanh D.P."/>
            <person name="Bodhidatta L."/>
            <person name="Mason C.J."/>
            <person name="Rabaa M.A."/>
            <person name="Vinh P.V."/>
            <person name="Thanh T.H."/>
            <person name="Thwaites G.E."/>
            <person name="Baker S."/>
            <person name="Holt K.E."/>
        </authorList>
    </citation>
    <scope>NUCLEOTIDE SEQUENCE</scope>
    <source>
        <strain evidence="1">Salmonella Typhi Ty031 plasmid pTy031_01</strain>
        <plasmid evidence="1">pTy031_01</plasmid>
    </source>
</reference>
<dbReference type="PIRSF" id="PIRSF039032">
    <property type="entry name" value="HigB-2"/>
    <property type="match status" value="1"/>
</dbReference>
<dbReference type="Pfam" id="PF06296">
    <property type="entry name" value="RelE"/>
    <property type="match status" value="1"/>
</dbReference>
<dbReference type="RefSeq" id="WP_001708474.1">
    <property type="nucleotide sequence ID" value="NZ_KX833210.1"/>
</dbReference>